<feature type="transmembrane region" description="Helical" evidence="1">
    <location>
        <begin position="7"/>
        <end position="25"/>
    </location>
</feature>
<keyword evidence="1" id="KW-0812">Transmembrane</keyword>
<accession>A0A4V3FRS3</accession>
<evidence type="ECO:0000313" key="3">
    <source>
        <dbReference type="Proteomes" id="UP000295804"/>
    </source>
</evidence>
<proteinExistence type="predicted"/>
<keyword evidence="1" id="KW-1133">Transmembrane helix</keyword>
<sequence length="46" mass="5409">MSEALVLCRFVHFIVVLMLFGAWLFRPLLLKDEALQVDRHLARLAR</sequence>
<reference evidence="2 3" key="1">
    <citation type="submission" date="2019-03" db="EMBL/GenBank/DDBJ databases">
        <title>Genomic analyses of the natural microbiome of Caenorhabditis elegans.</title>
        <authorList>
            <person name="Samuel B."/>
        </authorList>
    </citation>
    <scope>NUCLEOTIDE SEQUENCE [LARGE SCALE GENOMIC DNA]</scope>
    <source>
        <strain evidence="2 3">BIGb0525</strain>
    </source>
</reference>
<evidence type="ECO:0000313" key="2">
    <source>
        <dbReference type="EMBL" id="TDV44671.1"/>
    </source>
</evidence>
<name>A0A4V3FRS3_9PSED</name>
<comment type="caution">
    <text evidence="2">The sequence shown here is derived from an EMBL/GenBank/DDBJ whole genome shotgun (WGS) entry which is preliminary data.</text>
</comment>
<dbReference type="AlphaFoldDB" id="A0A4V3FRS3"/>
<keyword evidence="1" id="KW-0472">Membrane</keyword>
<organism evidence="2 3">
    <name type="scientific">Pseudomonas helmanticensis</name>
    <dbReference type="NCBI Taxonomy" id="1471381"/>
    <lineage>
        <taxon>Bacteria</taxon>
        <taxon>Pseudomonadati</taxon>
        <taxon>Pseudomonadota</taxon>
        <taxon>Gammaproteobacteria</taxon>
        <taxon>Pseudomonadales</taxon>
        <taxon>Pseudomonadaceae</taxon>
        <taxon>Pseudomonas</taxon>
    </lineage>
</organism>
<dbReference type="Proteomes" id="UP000295804">
    <property type="component" value="Unassembled WGS sequence"/>
</dbReference>
<protein>
    <submittedName>
        <fullName evidence="2">Uncharacterized protein</fullName>
    </submittedName>
</protein>
<gene>
    <name evidence="2" type="ORF">EDF87_110169</name>
</gene>
<dbReference type="EMBL" id="SOCQ01000010">
    <property type="protein sequence ID" value="TDV44671.1"/>
    <property type="molecule type" value="Genomic_DNA"/>
</dbReference>
<evidence type="ECO:0000256" key="1">
    <source>
        <dbReference type="SAM" id="Phobius"/>
    </source>
</evidence>